<keyword evidence="4" id="KW-1185">Reference proteome</keyword>
<feature type="domain" description="GAG-pre-integrase" evidence="1">
    <location>
        <begin position="384"/>
        <end position="435"/>
    </location>
</feature>
<comment type="caution">
    <text evidence="3">The sequence shown here is derived from an EMBL/GenBank/DDBJ whole genome shotgun (WGS) entry which is preliminary data.</text>
</comment>
<dbReference type="Pfam" id="PF14244">
    <property type="entry name" value="Retrotran_gag_3"/>
    <property type="match status" value="1"/>
</dbReference>
<protein>
    <recommendedName>
        <fullName evidence="5">Retrotransposon Copia-like N-terminal domain-containing protein</fullName>
    </recommendedName>
</protein>
<dbReference type="Proteomes" id="UP001443914">
    <property type="component" value="Unassembled WGS sequence"/>
</dbReference>
<name>A0AAW1KSX9_SAPOF</name>
<evidence type="ECO:0000259" key="1">
    <source>
        <dbReference type="Pfam" id="PF13976"/>
    </source>
</evidence>
<evidence type="ECO:0000313" key="3">
    <source>
        <dbReference type="EMBL" id="KAK9725725.1"/>
    </source>
</evidence>
<dbReference type="Pfam" id="PF13976">
    <property type="entry name" value="gag_pre-integrs"/>
    <property type="match status" value="1"/>
</dbReference>
<sequence>MPSTENATSEMEYQNPYDDPLFLSNSDFPGMQLVNPLFNGKNYLSWNRGIVMALGSKNKCGFLTGETTMPGASSAKLQQWKRTDNMVRHWDDIEELEGFPDCTCSILEKCTCSVLKKILERDSKEKVMTFLMGLNDGFDTVRSSMLSMDPLPPINKVYSIVQQIESQKMITNILNSAQNSSALAVENAALAVNRPSGHNTWNTWRRDAKKQKVDEMWCTHCNKSGHVREKCFRLHPEQKIKYQSRFSTTANLSESIPKDEVQLSSSNSDAKVEPSLVAAVYQEMLKMMHSQSASGGFMDTPFSSANYADIQIHPEILLENVLYIPDFKHNLISVSKLVHNNQLQAPRSKQTLNIGLHSGGLYKFSPLVQHAVCRSDLSVGLPSCSSCASCNNQSHVDLLHARLGHTSLSKMQHIPDAKCTHLKHYHCDVCVLAKMHQFPFNKSDSRAALPFELVHIDLWGPYKTATISGQTNHRGFLKPS</sequence>
<proteinExistence type="predicted"/>
<organism evidence="3 4">
    <name type="scientific">Saponaria officinalis</name>
    <name type="common">Common soapwort</name>
    <name type="synonym">Lychnis saponaria</name>
    <dbReference type="NCBI Taxonomy" id="3572"/>
    <lineage>
        <taxon>Eukaryota</taxon>
        <taxon>Viridiplantae</taxon>
        <taxon>Streptophyta</taxon>
        <taxon>Embryophyta</taxon>
        <taxon>Tracheophyta</taxon>
        <taxon>Spermatophyta</taxon>
        <taxon>Magnoliopsida</taxon>
        <taxon>eudicotyledons</taxon>
        <taxon>Gunneridae</taxon>
        <taxon>Pentapetalae</taxon>
        <taxon>Caryophyllales</taxon>
        <taxon>Caryophyllaceae</taxon>
        <taxon>Caryophylleae</taxon>
        <taxon>Saponaria</taxon>
    </lineage>
</organism>
<dbReference type="AlphaFoldDB" id="A0AAW1KSX9"/>
<evidence type="ECO:0000313" key="4">
    <source>
        <dbReference type="Proteomes" id="UP001443914"/>
    </source>
</evidence>
<dbReference type="EMBL" id="JBDFQZ010000005">
    <property type="protein sequence ID" value="KAK9725725.1"/>
    <property type="molecule type" value="Genomic_DNA"/>
</dbReference>
<accession>A0AAW1KSX9</accession>
<evidence type="ECO:0000259" key="2">
    <source>
        <dbReference type="Pfam" id="PF14244"/>
    </source>
</evidence>
<reference evidence="3" key="1">
    <citation type="submission" date="2024-03" db="EMBL/GenBank/DDBJ databases">
        <title>WGS assembly of Saponaria officinalis var. Norfolk2.</title>
        <authorList>
            <person name="Jenkins J."/>
            <person name="Shu S."/>
            <person name="Grimwood J."/>
            <person name="Barry K."/>
            <person name="Goodstein D."/>
            <person name="Schmutz J."/>
            <person name="Leebens-Mack J."/>
            <person name="Osbourn A."/>
        </authorList>
    </citation>
    <scope>NUCLEOTIDE SEQUENCE [LARGE SCALE GENOMIC DNA]</scope>
    <source>
        <strain evidence="3">JIC</strain>
    </source>
</reference>
<dbReference type="PANTHER" id="PTHR34222">
    <property type="entry name" value="GAG_PRE-INTEGRS DOMAIN-CONTAINING PROTEIN"/>
    <property type="match status" value="1"/>
</dbReference>
<dbReference type="InterPro" id="IPR025724">
    <property type="entry name" value="GAG-pre-integrase_dom"/>
</dbReference>
<evidence type="ECO:0008006" key="5">
    <source>
        <dbReference type="Google" id="ProtNLM"/>
    </source>
</evidence>
<gene>
    <name evidence="3" type="ORF">RND81_05G164700</name>
</gene>
<feature type="domain" description="Retrotransposon Copia-like N-terminal" evidence="2">
    <location>
        <begin position="25"/>
        <end position="70"/>
    </location>
</feature>
<dbReference type="PANTHER" id="PTHR34222:SF99">
    <property type="entry name" value="PROTEIN, PUTATIVE-RELATED"/>
    <property type="match status" value="1"/>
</dbReference>
<dbReference type="InterPro" id="IPR029472">
    <property type="entry name" value="Copia-like_N"/>
</dbReference>